<dbReference type="OrthoDB" id="10654865at2759"/>
<dbReference type="AlphaFoldDB" id="A0A1X7UH26"/>
<feature type="compositionally biased region" description="Polar residues" evidence="1">
    <location>
        <begin position="202"/>
        <end position="212"/>
    </location>
</feature>
<organism evidence="2">
    <name type="scientific">Amphimedon queenslandica</name>
    <name type="common">Sponge</name>
    <dbReference type="NCBI Taxonomy" id="400682"/>
    <lineage>
        <taxon>Eukaryota</taxon>
        <taxon>Metazoa</taxon>
        <taxon>Porifera</taxon>
        <taxon>Demospongiae</taxon>
        <taxon>Heteroscleromorpha</taxon>
        <taxon>Haplosclerida</taxon>
        <taxon>Niphatidae</taxon>
        <taxon>Amphimedon</taxon>
    </lineage>
</organism>
<sequence length="399" mass="44331">MTAAVMEDFRVTSDKLEEWKEVLPRAGPKYRLGMYFDTIHEIPEFDAVIDPEGGYQSTWETETDLQTDCDDYGSFIFSNIDGDSASVVCLEEDEAADLIERFNLKHRSPGSTSPPRQQAVVGDITLSSFASPSSNRQSQPEVTYDRVDGDDEHVYESIDDCVEEYQLFLYNEEGSPPLNNTPTHARITTKVKQHSGIKSKRSSSLPNPQTETLGYFSNKHHQSSHRKYSDVSDYAKLAKKRSEPNPPPLPPPNHHLPSSESHYSQLYNRLSSATFPSPSKEPKRSLSQQPVAVLKHKGKEYMLPLGDNKPRRHSASSASPKHGNAHIHPSPSSSSHLSNFYTTVTTPTHHAKTDPKETLSPVGGKKKSKHSSSTTYSNQTSCASTNSLSKSHVTLYGVL</sequence>
<accession>A0A1X7UH26</accession>
<dbReference type="EnsemblMetazoa" id="Aqu2.1.27264_001">
    <property type="protein sequence ID" value="Aqu2.1.27264_001"/>
    <property type="gene ID" value="Aqu2.1.27264"/>
</dbReference>
<dbReference type="InParanoid" id="A0A1X7UH26"/>
<dbReference type="KEGG" id="aqu:109583288"/>
<feature type="region of interest" description="Disordered" evidence="1">
    <location>
        <begin position="128"/>
        <end position="150"/>
    </location>
</feature>
<feature type="compositionally biased region" description="Polar residues" evidence="1">
    <location>
        <begin position="374"/>
        <end position="386"/>
    </location>
</feature>
<reference evidence="3" key="1">
    <citation type="journal article" date="2010" name="Nature">
        <title>The Amphimedon queenslandica genome and the evolution of animal complexity.</title>
        <authorList>
            <person name="Srivastava M."/>
            <person name="Simakov O."/>
            <person name="Chapman J."/>
            <person name="Fahey B."/>
            <person name="Gauthier M.E."/>
            <person name="Mitros T."/>
            <person name="Richards G.S."/>
            <person name="Conaco C."/>
            <person name="Dacre M."/>
            <person name="Hellsten U."/>
            <person name="Larroux C."/>
            <person name="Putnam N.H."/>
            <person name="Stanke M."/>
            <person name="Adamska M."/>
            <person name="Darling A."/>
            <person name="Degnan S.M."/>
            <person name="Oakley T.H."/>
            <person name="Plachetzki D.C."/>
            <person name="Zhai Y."/>
            <person name="Adamski M."/>
            <person name="Calcino A."/>
            <person name="Cummins S.F."/>
            <person name="Goodstein D.M."/>
            <person name="Harris C."/>
            <person name="Jackson D.J."/>
            <person name="Leys S.P."/>
            <person name="Shu S."/>
            <person name="Woodcroft B.J."/>
            <person name="Vervoort M."/>
            <person name="Kosik K.S."/>
            <person name="Manning G."/>
            <person name="Degnan B.M."/>
            <person name="Rokhsar D.S."/>
        </authorList>
    </citation>
    <scope>NUCLEOTIDE SEQUENCE [LARGE SCALE GENOMIC DNA]</scope>
</reference>
<reference evidence="2" key="2">
    <citation type="submission" date="2017-05" db="UniProtKB">
        <authorList>
            <consortium name="EnsemblMetazoa"/>
        </authorList>
    </citation>
    <scope>IDENTIFICATION</scope>
</reference>
<dbReference type="Proteomes" id="UP000007879">
    <property type="component" value="Unassembled WGS sequence"/>
</dbReference>
<feature type="region of interest" description="Disordered" evidence="1">
    <location>
        <begin position="189"/>
        <end position="262"/>
    </location>
</feature>
<feature type="region of interest" description="Disordered" evidence="1">
    <location>
        <begin position="302"/>
        <end position="386"/>
    </location>
</feature>
<feature type="compositionally biased region" description="Low complexity" evidence="1">
    <location>
        <begin position="328"/>
        <end position="348"/>
    </location>
</feature>
<evidence type="ECO:0000313" key="3">
    <source>
        <dbReference type="Proteomes" id="UP000007879"/>
    </source>
</evidence>
<proteinExistence type="predicted"/>
<evidence type="ECO:0000256" key="1">
    <source>
        <dbReference type="SAM" id="MobiDB-lite"/>
    </source>
</evidence>
<feature type="compositionally biased region" description="Pro residues" evidence="1">
    <location>
        <begin position="244"/>
        <end position="254"/>
    </location>
</feature>
<dbReference type="EnsemblMetazoa" id="XM_019998559.1">
    <property type="protein sequence ID" value="XP_019854118.1"/>
    <property type="gene ID" value="LOC109583288"/>
</dbReference>
<feature type="compositionally biased region" description="Basic residues" evidence="1">
    <location>
        <begin position="189"/>
        <end position="201"/>
    </location>
</feature>
<protein>
    <submittedName>
        <fullName evidence="2">Uncharacterized protein</fullName>
    </submittedName>
</protein>
<name>A0A1X7UH26_AMPQE</name>
<gene>
    <name evidence="2" type="primary">109583288</name>
</gene>
<evidence type="ECO:0000313" key="2">
    <source>
        <dbReference type="EnsemblMetazoa" id="Aqu2.1.27264_001"/>
    </source>
</evidence>
<keyword evidence="3" id="KW-1185">Reference proteome</keyword>
<feature type="compositionally biased region" description="Polar residues" evidence="1">
    <location>
        <begin position="128"/>
        <end position="141"/>
    </location>
</feature>